<gene>
    <name evidence="1" type="ORF">CYNAS_LOCUS15907</name>
</gene>
<accession>A0AA36H4K3</accession>
<evidence type="ECO:0000313" key="2">
    <source>
        <dbReference type="Proteomes" id="UP001176961"/>
    </source>
</evidence>
<sequence>MRRLKIVLLHLVRRSCKLEVKPNTKLSVGLEQKYHKRYGMAEETKISFVSIPLMGKPERFSSDCANRAREMCRLVQQKGASIPLSDRFYFLSKGYMLLVSRPKQVDRKVLPVTVIAYSPPRAEWANFNARYKPQASIDVNAYRNWRKFGG</sequence>
<protein>
    <submittedName>
        <fullName evidence="1">Uncharacterized protein</fullName>
    </submittedName>
</protein>
<keyword evidence="2" id="KW-1185">Reference proteome</keyword>
<dbReference type="Proteomes" id="UP001176961">
    <property type="component" value="Unassembled WGS sequence"/>
</dbReference>
<comment type="caution">
    <text evidence="1">The sequence shown here is derived from an EMBL/GenBank/DDBJ whole genome shotgun (WGS) entry which is preliminary data.</text>
</comment>
<dbReference type="EMBL" id="CATQJL010000305">
    <property type="protein sequence ID" value="CAJ0603924.1"/>
    <property type="molecule type" value="Genomic_DNA"/>
</dbReference>
<proteinExistence type="predicted"/>
<name>A0AA36H4K3_CYLNA</name>
<organism evidence="1 2">
    <name type="scientific">Cylicocyclus nassatus</name>
    <name type="common">Nematode worm</name>
    <dbReference type="NCBI Taxonomy" id="53992"/>
    <lineage>
        <taxon>Eukaryota</taxon>
        <taxon>Metazoa</taxon>
        <taxon>Ecdysozoa</taxon>
        <taxon>Nematoda</taxon>
        <taxon>Chromadorea</taxon>
        <taxon>Rhabditida</taxon>
        <taxon>Rhabditina</taxon>
        <taxon>Rhabditomorpha</taxon>
        <taxon>Strongyloidea</taxon>
        <taxon>Strongylidae</taxon>
        <taxon>Cylicocyclus</taxon>
    </lineage>
</organism>
<evidence type="ECO:0000313" key="1">
    <source>
        <dbReference type="EMBL" id="CAJ0603924.1"/>
    </source>
</evidence>
<reference evidence="1" key="1">
    <citation type="submission" date="2023-07" db="EMBL/GenBank/DDBJ databases">
        <authorList>
            <consortium name="CYATHOMIX"/>
        </authorList>
    </citation>
    <scope>NUCLEOTIDE SEQUENCE</scope>
    <source>
        <strain evidence="1">N/A</strain>
    </source>
</reference>
<dbReference type="AlphaFoldDB" id="A0AA36H4K3"/>